<feature type="compositionally biased region" description="Basic residues" evidence="3">
    <location>
        <begin position="799"/>
        <end position="811"/>
    </location>
</feature>
<dbReference type="InterPro" id="IPR011335">
    <property type="entry name" value="Restrct_endonuc-II-like"/>
</dbReference>
<keyword evidence="2" id="KW-0479">Metal-binding</keyword>
<feature type="region of interest" description="Disordered" evidence="3">
    <location>
        <begin position="640"/>
        <end position="737"/>
    </location>
</feature>
<dbReference type="OMA" id="DIIWLCR"/>
<dbReference type="GO" id="GO:0048257">
    <property type="term" value="F:3'-flap endonuclease activity"/>
    <property type="evidence" value="ECO:0007669"/>
    <property type="project" value="TreeGrafter"/>
</dbReference>
<comment type="similarity">
    <text evidence="2">Belongs to the XPF family.</text>
</comment>
<organism evidence="5 6">
    <name type="scientific">Plasmodium fragile</name>
    <dbReference type="NCBI Taxonomy" id="5857"/>
    <lineage>
        <taxon>Eukaryota</taxon>
        <taxon>Sar</taxon>
        <taxon>Alveolata</taxon>
        <taxon>Apicomplexa</taxon>
        <taxon>Aconoidasida</taxon>
        <taxon>Haemosporida</taxon>
        <taxon>Plasmodiidae</taxon>
        <taxon>Plasmodium</taxon>
        <taxon>Plasmodium (Plasmodium)</taxon>
    </lineage>
</organism>
<protein>
    <recommendedName>
        <fullName evidence="2">Crossover junction endonuclease MUS81</fullName>
        <ecNumber evidence="2">3.1.22.-</ecNumber>
    </recommendedName>
</protein>
<dbReference type="RefSeq" id="XP_012337994.1">
    <property type="nucleotide sequence ID" value="XM_012482571.1"/>
</dbReference>
<comment type="cofactor">
    <cofactor evidence="2">
        <name>Mg(2+)</name>
        <dbReference type="ChEBI" id="CHEBI:18420"/>
    </cofactor>
</comment>
<dbReference type="EC" id="3.1.22.-" evidence="2"/>
<keyword evidence="2" id="KW-0255">Endonuclease</keyword>
<dbReference type="SUPFAM" id="SSF52980">
    <property type="entry name" value="Restriction endonuclease-like"/>
    <property type="match status" value="1"/>
</dbReference>
<feature type="compositionally biased region" description="Basic and acidic residues" evidence="3">
    <location>
        <begin position="517"/>
        <end position="527"/>
    </location>
</feature>
<evidence type="ECO:0000256" key="2">
    <source>
        <dbReference type="RuleBase" id="RU369042"/>
    </source>
</evidence>
<evidence type="ECO:0000256" key="3">
    <source>
        <dbReference type="SAM" id="MobiDB-lite"/>
    </source>
</evidence>
<feature type="region of interest" description="Disordered" evidence="3">
    <location>
        <begin position="799"/>
        <end position="867"/>
    </location>
</feature>
<dbReference type="GO" id="GO:0000727">
    <property type="term" value="P:double-strand break repair via break-induced replication"/>
    <property type="evidence" value="ECO:0007669"/>
    <property type="project" value="UniProtKB-UniRule"/>
</dbReference>
<dbReference type="VEuPathDB" id="PlasmoDB:AK88_04967"/>
<dbReference type="PANTHER" id="PTHR13451">
    <property type="entry name" value="CLASS II CROSSOVER JUNCTION ENDONUCLEASE MUS81"/>
    <property type="match status" value="1"/>
</dbReference>
<reference evidence="5 6" key="1">
    <citation type="submission" date="2014-03" db="EMBL/GenBank/DDBJ databases">
        <title>The Genome Sequence of Plasmodium fragile nilgiri.</title>
        <authorList>
            <consortium name="The Broad Institute Genomics Platform"/>
            <consortium name="The Broad Institute Genome Sequencing Center for Infectious Disease"/>
            <person name="Neafsey D."/>
            <person name="Duraisingh M."/>
            <person name="Young S.K."/>
            <person name="Zeng Q."/>
            <person name="Gargeya S."/>
            <person name="Abouelleil A."/>
            <person name="Alvarado L."/>
            <person name="Chapman S.B."/>
            <person name="Gainer-Dewar J."/>
            <person name="Goldberg J."/>
            <person name="Griggs A."/>
            <person name="Gujja S."/>
            <person name="Hansen M."/>
            <person name="Howarth C."/>
            <person name="Imamovic A."/>
            <person name="Larimer J."/>
            <person name="Pearson M."/>
            <person name="Poon T.W."/>
            <person name="Priest M."/>
            <person name="Roberts A."/>
            <person name="Saif S."/>
            <person name="Shea T."/>
            <person name="Sykes S."/>
            <person name="Wortman J."/>
            <person name="Nusbaum C."/>
            <person name="Birren B."/>
        </authorList>
    </citation>
    <scope>NUCLEOTIDE SEQUENCE [LARGE SCALE GENOMIC DNA]</scope>
    <source>
        <strain evidence="6">nilgiri</strain>
    </source>
</reference>
<feature type="compositionally biased region" description="Basic and acidic residues" evidence="3">
    <location>
        <begin position="466"/>
        <end position="506"/>
    </location>
</feature>
<dbReference type="EMBL" id="KQ001728">
    <property type="protein sequence ID" value="KJP85394.1"/>
    <property type="molecule type" value="Genomic_DNA"/>
</dbReference>
<keyword evidence="2" id="KW-0539">Nucleus</keyword>
<keyword evidence="6" id="KW-1185">Reference proteome</keyword>
<name>A0A0D9QEH7_PLAFR</name>
<sequence>MEGSNPWRKLNRKICRNYSIHPENVIYYDYFNNLKRKAVAQGYTKLVMCFRKIMSSILYYPLPIKNSLEAYKLKGVGKQFSYYFEKALSKGVQDKKHNSMQNDCVTPNENSSHIYTHINKVITSVDRFLKELDSEVYNLKIIGEESDDSIMRNMKEIRNDYSNSNYNEAEVKGRKRKGGTDKKGSTHLALRVDGSNRCDRADQADASDCASHDWRHDSKRGENSCTPVNEMNITPQLTKHAYTYKNSVNLNDYTVISTASINYDNCMLGDEEASAPQMEPCNEHEQKKRLSDNNKGSKKMNEIKLNDFENKVMTFLDKNENLYDNCSVSMEEMTIGFLKYYRDSEKIYFHKLRRLIKMEFLEKLDIWENKASGGSASKKRCVVDDVPETHSSCGTSNALSFSSLSSAKGGNMKIVKKVRLTVKGKEFLRSGEQDGEQNGQHNGKEEEDRREQKIEEYSPPRTSNRKTKEPASDASEGENRSTSKQDKGNKVVSESDRRIEYEESVKSAEYLSTKMNASDERPRREVTYSDGENNNDLLGQDNSVGEKIFFTIDGDTSDAQSVQLSGREDNDMSRTKGLSACGNFELEKTHQYNLLSKGTTSIVTNNKQPGWHDVIDLFAEEGACEEGGDVSGGAISSFEGKAEGKRKWSVSHDSAGGELGSEHKKRRRKESGDMQMDEEEVAIIQAWEEEGTKKDGKNGNVYMRKDSKGKRKPGQRAKRQANLDVHPDGDTHSAAGEQVTYGPYEIVMVIDNRDISGTSQELNEKMKKIFQRNGVKYVTRNLPLGDIIWLCRRRVYNGGKSSKRKRGKKGGKKENAGKTPQNPYNHEWSGEASQMCNTRMSNAHSSGSYEDGKEDQRDGEEDGEQEANAEYEEHVLKWIVERKTLNDLSASIIDGRYDEQKYRLMRSKESSHIIYLIENSNNSFKNYTHSNRISYETLLNAQHSIQLITGFSILTSQSLSHTFFLLAEMHTQIVENVRLVCNTREGEPIIHSDKLEVYLQENSCEWDQWNSHSKKSKNNLVKEVFGKQLRLINMCGPDATELILSLWPTPMKLNEALNRYTHDGILAEKIKRIYLKGHDLLTKRRVKSPVDANVRLRNVFPQKRAAAHCTAAAALCPGLDLDHQEAEDVAKTR</sequence>
<keyword evidence="2" id="KW-0227">DNA damage</keyword>
<keyword evidence="1 2" id="KW-0378">Hydrolase</keyword>
<accession>A0A0D9QEH7</accession>
<dbReference type="SUPFAM" id="SSF47802">
    <property type="entry name" value="DNA polymerase beta, N-terminal domain-like"/>
    <property type="match status" value="1"/>
</dbReference>
<feature type="compositionally biased region" description="Polar residues" evidence="3">
    <location>
        <begin position="530"/>
        <end position="540"/>
    </location>
</feature>
<feature type="compositionally biased region" description="Polar residues" evidence="3">
    <location>
        <begin position="831"/>
        <end position="848"/>
    </location>
</feature>
<feature type="region of interest" description="Disordered" evidence="3">
    <location>
        <begin position="279"/>
        <end position="298"/>
    </location>
</feature>
<dbReference type="Pfam" id="PF02732">
    <property type="entry name" value="ERCC4"/>
    <property type="match status" value="1"/>
</dbReference>
<evidence type="ECO:0000256" key="1">
    <source>
        <dbReference type="ARBA" id="ARBA00022801"/>
    </source>
</evidence>
<dbReference type="AlphaFoldDB" id="A0A0D9QEH7"/>
<gene>
    <name evidence="5" type="ORF">AK88_04967</name>
</gene>
<dbReference type="SMART" id="SM00891">
    <property type="entry name" value="ERCC4"/>
    <property type="match status" value="1"/>
</dbReference>
<keyword evidence="2" id="KW-0233">DNA recombination</keyword>
<feature type="compositionally biased region" description="Basic residues" evidence="3">
    <location>
        <begin position="707"/>
        <end position="719"/>
    </location>
</feature>
<feature type="region of interest" description="Disordered" evidence="3">
    <location>
        <begin position="207"/>
        <end position="227"/>
    </location>
</feature>
<feature type="domain" description="ERCC4" evidence="4">
    <location>
        <begin position="747"/>
        <end position="921"/>
    </location>
</feature>
<evidence type="ECO:0000259" key="4">
    <source>
        <dbReference type="SMART" id="SM00891"/>
    </source>
</evidence>
<dbReference type="GO" id="GO:0006308">
    <property type="term" value="P:DNA catabolic process"/>
    <property type="evidence" value="ECO:0007669"/>
    <property type="project" value="UniProtKB-UniRule"/>
</dbReference>
<dbReference type="CDD" id="cd20074">
    <property type="entry name" value="XPF_nuclease_Mus81"/>
    <property type="match status" value="1"/>
</dbReference>
<dbReference type="GeneID" id="24270281"/>
<dbReference type="Proteomes" id="UP000054561">
    <property type="component" value="Unassembled WGS sequence"/>
</dbReference>
<dbReference type="GO" id="GO:0005634">
    <property type="term" value="C:nucleus"/>
    <property type="evidence" value="ECO:0007669"/>
    <property type="project" value="UniProtKB-SubCell"/>
</dbReference>
<dbReference type="InterPro" id="IPR027421">
    <property type="entry name" value="DNA_pol_lamdba_lyase_dom_sf"/>
</dbReference>
<evidence type="ECO:0000313" key="6">
    <source>
        <dbReference type="Proteomes" id="UP000054561"/>
    </source>
</evidence>
<dbReference type="InterPro" id="IPR047416">
    <property type="entry name" value="XPF_nuclease_Mus81"/>
</dbReference>
<dbReference type="GO" id="GO:0000712">
    <property type="term" value="P:resolution of meiotic recombination intermediates"/>
    <property type="evidence" value="ECO:0007669"/>
    <property type="project" value="TreeGrafter"/>
</dbReference>
<feature type="compositionally biased region" description="Basic and acidic residues" evidence="3">
    <location>
        <begin position="281"/>
        <end position="292"/>
    </location>
</feature>
<dbReference type="InterPro" id="IPR033309">
    <property type="entry name" value="Mus81"/>
</dbReference>
<dbReference type="GO" id="GO:0046872">
    <property type="term" value="F:metal ion binding"/>
    <property type="evidence" value="ECO:0007669"/>
    <property type="project" value="UniProtKB-UniRule"/>
</dbReference>
<feature type="compositionally biased region" description="Basic and acidic residues" evidence="3">
    <location>
        <begin position="210"/>
        <end position="222"/>
    </location>
</feature>
<dbReference type="GO" id="GO:0003677">
    <property type="term" value="F:DNA binding"/>
    <property type="evidence" value="ECO:0007669"/>
    <property type="project" value="UniProtKB-UniRule"/>
</dbReference>
<comment type="function">
    <text evidence="2">Interacts with EME1 to form a DNA structure-specific endonuclease with substrate preference for branched DNA structures with a 5'-end at the branch nick. Typical substrates include 3'-flap structures, D-loops, replication forks and nicked Holliday junctions. May be required in mitosis for the processing of stalled or collapsed replication fork intermediates. May be required in meiosis for the repair of meiosis-specific double strand breaks subsequent to single-end invasion (SEI).</text>
</comment>
<dbReference type="Gene3D" id="3.40.50.10130">
    <property type="match status" value="1"/>
</dbReference>
<feature type="region of interest" description="Disordered" evidence="3">
    <location>
        <begin position="427"/>
        <end position="540"/>
    </location>
</feature>
<dbReference type="InterPro" id="IPR006166">
    <property type="entry name" value="ERCC4_domain"/>
</dbReference>
<keyword evidence="2" id="KW-0460">Magnesium</keyword>
<keyword evidence="2" id="KW-0540">Nuclease</keyword>
<dbReference type="PANTHER" id="PTHR13451:SF0">
    <property type="entry name" value="CROSSOVER JUNCTION ENDONUCLEASE MUS81"/>
    <property type="match status" value="1"/>
</dbReference>
<comment type="subunit">
    <text evidence="2">Interacts with EME1.</text>
</comment>
<dbReference type="OrthoDB" id="5963188at2759"/>
<keyword evidence="2" id="KW-0234">DNA repair</keyword>
<dbReference type="GO" id="GO:0008821">
    <property type="term" value="F:crossover junction DNA endonuclease activity"/>
    <property type="evidence" value="ECO:0007669"/>
    <property type="project" value="UniProtKB-UniRule"/>
</dbReference>
<feature type="compositionally biased region" description="Basic and acidic residues" evidence="3">
    <location>
        <begin position="442"/>
        <end position="458"/>
    </location>
</feature>
<dbReference type="GO" id="GO:0048476">
    <property type="term" value="C:Holliday junction resolvase complex"/>
    <property type="evidence" value="ECO:0007669"/>
    <property type="project" value="UniProtKB-UniRule"/>
</dbReference>
<evidence type="ECO:0000313" key="5">
    <source>
        <dbReference type="EMBL" id="KJP85394.1"/>
    </source>
</evidence>
<feature type="compositionally biased region" description="Acidic residues" evidence="3">
    <location>
        <begin position="857"/>
        <end position="867"/>
    </location>
</feature>
<dbReference type="GO" id="GO:0031573">
    <property type="term" value="P:mitotic intra-S DNA damage checkpoint signaling"/>
    <property type="evidence" value="ECO:0007669"/>
    <property type="project" value="TreeGrafter"/>
</dbReference>
<proteinExistence type="inferred from homology"/>
<comment type="subcellular location">
    <subcellularLocation>
        <location evidence="2">Nucleus</location>
    </subcellularLocation>
</comment>